<keyword evidence="8" id="KW-1185">Reference proteome</keyword>
<dbReference type="Pfam" id="PF07291">
    <property type="entry name" value="MauE"/>
    <property type="match status" value="1"/>
</dbReference>
<dbReference type="InterPro" id="IPR013766">
    <property type="entry name" value="Thioredoxin_domain"/>
</dbReference>
<keyword evidence="4 5" id="KW-0472">Membrane</keyword>
<proteinExistence type="predicted"/>
<dbReference type="RefSeq" id="WP_345570703.1">
    <property type="nucleotide sequence ID" value="NZ_BAABDQ010000024.1"/>
</dbReference>
<dbReference type="SUPFAM" id="SSF52833">
    <property type="entry name" value="Thioredoxin-like"/>
    <property type="match status" value="1"/>
</dbReference>
<evidence type="ECO:0000256" key="4">
    <source>
        <dbReference type="ARBA" id="ARBA00023136"/>
    </source>
</evidence>
<comment type="subcellular location">
    <subcellularLocation>
        <location evidence="1">Membrane</location>
        <topology evidence="1">Multi-pass membrane protein</topology>
    </subcellularLocation>
</comment>
<feature type="transmembrane region" description="Helical" evidence="5">
    <location>
        <begin position="6"/>
        <end position="25"/>
    </location>
</feature>
<comment type="caution">
    <text evidence="7">The sequence shown here is derived from an EMBL/GenBank/DDBJ whole genome shotgun (WGS) entry which is preliminary data.</text>
</comment>
<dbReference type="Proteomes" id="UP001500630">
    <property type="component" value="Unassembled WGS sequence"/>
</dbReference>
<keyword evidence="3 5" id="KW-1133">Transmembrane helix</keyword>
<feature type="transmembrane region" description="Helical" evidence="5">
    <location>
        <begin position="75"/>
        <end position="96"/>
    </location>
</feature>
<evidence type="ECO:0000313" key="8">
    <source>
        <dbReference type="Proteomes" id="UP001500630"/>
    </source>
</evidence>
<feature type="transmembrane region" description="Helical" evidence="5">
    <location>
        <begin position="117"/>
        <end position="136"/>
    </location>
</feature>
<evidence type="ECO:0000256" key="3">
    <source>
        <dbReference type="ARBA" id="ARBA00022989"/>
    </source>
</evidence>
<organism evidence="7 8">
    <name type="scientific">Nonomuraea rosea</name>
    <dbReference type="NCBI Taxonomy" id="638574"/>
    <lineage>
        <taxon>Bacteria</taxon>
        <taxon>Bacillati</taxon>
        <taxon>Actinomycetota</taxon>
        <taxon>Actinomycetes</taxon>
        <taxon>Streptosporangiales</taxon>
        <taxon>Streptosporangiaceae</taxon>
        <taxon>Nonomuraea</taxon>
    </lineage>
</organism>
<evidence type="ECO:0000259" key="6">
    <source>
        <dbReference type="PROSITE" id="PS51352"/>
    </source>
</evidence>
<protein>
    <recommendedName>
        <fullName evidence="6">Thioredoxin domain-containing protein</fullName>
    </recommendedName>
</protein>
<dbReference type="InterPro" id="IPR036249">
    <property type="entry name" value="Thioredoxin-like_sf"/>
</dbReference>
<evidence type="ECO:0000313" key="7">
    <source>
        <dbReference type="EMBL" id="GAA3587942.1"/>
    </source>
</evidence>
<evidence type="ECO:0000256" key="1">
    <source>
        <dbReference type="ARBA" id="ARBA00004141"/>
    </source>
</evidence>
<feature type="transmembrane region" description="Helical" evidence="5">
    <location>
        <begin position="142"/>
        <end position="161"/>
    </location>
</feature>
<dbReference type="PROSITE" id="PS51352">
    <property type="entry name" value="THIOREDOXIN_2"/>
    <property type="match status" value="1"/>
</dbReference>
<dbReference type="Gene3D" id="3.40.30.10">
    <property type="entry name" value="Glutaredoxin"/>
    <property type="match status" value="1"/>
</dbReference>
<gene>
    <name evidence="7" type="ORF">GCM10022419_082770</name>
</gene>
<evidence type="ECO:0000256" key="5">
    <source>
        <dbReference type="SAM" id="Phobius"/>
    </source>
</evidence>
<sequence length="292" mass="29377">MIEPASAVSGSAYLALIAVLLYAVVGKARDVRAFAAAIGGYRLLPGRLTVPAAYLVIAAEVAAAGLLAAPPARRWGAVLAGLLFAAFLTGMASVLSRGLRVACGCFGGDADAVSPRTLLRTGLLLVLAVLAAVAGGTGFSPAHLLFAPLLLAAALLPPALIRSSAPPAPGPRPGDRFVLSAPPAGHPVLYALISPSCGLCSAMLPAFAAAASRMDVVLVGAASEEEVRAYLDGHGVDLPLVIDPGVFEANDIPWPPYAVLTGRDGVVLAAGGAADPVRLTELIDLATDRITG</sequence>
<keyword evidence="2 5" id="KW-0812">Transmembrane</keyword>
<accession>A0ABP6YPG5</accession>
<feature type="domain" description="Thioredoxin" evidence="6">
    <location>
        <begin position="159"/>
        <end position="288"/>
    </location>
</feature>
<reference evidence="8" key="1">
    <citation type="journal article" date="2019" name="Int. J. Syst. Evol. Microbiol.">
        <title>The Global Catalogue of Microorganisms (GCM) 10K type strain sequencing project: providing services to taxonomists for standard genome sequencing and annotation.</title>
        <authorList>
            <consortium name="The Broad Institute Genomics Platform"/>
            <consortium name="The Broad Institute Genome Sequencing Center for Infectious Disease"/>
            <person name="Wu L."/>
            <person name="Ma J."/>
        </authorList>
    </citation>
    <scope>NUCLEOTIDE SEQUENCE [LARGE SCALE GENOMIC DNA]</scope>
    <source>
        <strain evidence="8">JCM 17326</strain>
    </source>
</reference>
<name>A0ABP6YPG5_9ACTN</name>
<dbReference type="InterPro" id="IPR009908">
    <property type="entry name" value="Methylamine_util_MauE"/>
</dbReference>
<evidence type="ECO:0000256" key="2">
    <source>
        <dbReference type="ARBA" id="ARBA00022692"/>
    </source>
</evidence>
<dbReference type="EMBL" id="BAABDQ010000024">
    <property type="protein sequence ID" value="GAA3587942.1"/>
    <property type="molecule type" value="Genomic_DNA"/>
</dbReference>
<feature type="transmembrane region" description="Helical" evidence="5">
    <location>
        <begin position="46"/>
        <end position="69"/>
    </location>
</feature>